<accession>A0A3A6Q4Z1</accession>
<dbReference type="InterPro" id="IPR050736">
    <property type="entry name" value="Sensor_HK_Regulatory"/>
</dbReference>
<dbReference type="Gene3D" id="3.30.450.20">
    <property type="entry name" value="PAS domain"/>
    <property type="match status" value="1"/>
</dbReference>
<dbReference type="Gene3D" id="3.30.565.10">
    <property type="entry name" value="Histidine kinase-like ATPase, C-terminal domain"/>
    <property type="match status" value="1"/>
</dbReference>
<evidence type="ECO:0000256" key="7">
    <source>
        <dbReference type="SAM" id="Phobius"/>
    </source>
</evidence>
<feature type="transmembrane region" description="Helical" evidence="7">
    <location>
        <begin position="140"/>
        <end position="168"/>
    </location>
</feature>
<keyword evidence="7" id="KW-1133">Transmembrane helix</keyword>
<dbReference type="OrthoDB" id="8127at2157"/>
<evidence type="ECO:0000259" key="9">
    <source>
        <dbReference type="PROSITE" id="PS50113"/>
    </source>
</evidence>
<dbReference type="Pfam" id="PF00512">
    <property type="entry name" value="HisKA"/>
    <property type="match status" value="1"/>
</dbReference>
<proteinExistence type="predicted"/>
<dbReference type="Pfam" id="PF16927">
    <property type="entry name" value="HisKA_7TM"/>
    <property type="match status" value="1"/>
</dbReference>
<dbReference type="PROSITE" id="PS50113">
    <property type="entry name" value="PAC"/>
    <property type="match status" value="1"/>
</dbReference>
<sequence>MADDVVLSLVVIGLVFLATIVSGLLAVYSFGRIDHPLSESYGVLMAVDSFWAAGYFLMLVAGGTLFAEVGLFIKALSSALAAFAWLRFVSEYTGDSEWLPGWLWWVGAVESVVWSILVVSNPGGLMLAGVDVGQFGVVTAAIEVAGLGAFLQLLIGAALVGLSLFLLGRFFVQTQGIYRYQALIIFVIGAIVLVSTTLFIGDYRPHPLVDPTPLLFNLQALGVGWALYRYDFLRVAPVIVTRFFREMGDPVLLINGERVVADFNAAADDLVDGLRTQVSIDALADSAFSETLTAAVADPDAPGEFTTASAATGSQRTYDIEVTEATDQFDITRGYVVVLRDITDRKQRERQLEEQNDRLEEFADVVSHDLRNPLSTAEGWTAAVGDALDGEEPDIETAQMGLEHIAHSHDRMDELIEVLLTMARQGQTVADPEPVSIEDCATDAWVTADTGGMELAVEGDRTVAADPARLRQAFENLFRNANDHGAASTVTVTPTPDGFAVEDDGAGIDPDDHEELFEFGYSTDEDGTGIGLAVVKRIIEAHGWQIRVDERDDGGTCFEITGVST</sequence>
<dbReference type="InterPro" id="IPR003661">
    <property type="entry name" value="HisK_dim/P_dom"/>
</dbReference>
<dbReference type="CDD" id="cd00082">
    <property type="entry name" value="HisKA"/>
    <property type="match status" value="1"/>
</dbReference>
<evidence type="ECO:0000256" key="2">
    <source>
        <dbReference type="ARBA" id="ARBA00012438"/>
    </source>
</evidence>
<feature type="domain" description="Histidine kinase" evidence="8">
    <location>
        <begin position="365"/>
        <end position="565"/>
    </location>
</feature>
<feature type="transmembrane region" description="Helical" evidence="7">
    <location>
        <begin position="6"/>
        <end position="31"/>
    </location>
</feature>
<dbReference type="RefSeq" id="WP_120103614.1">
    <property type="nucleotide sequence ID" value="NZ_QKNY01000018.1"/>
</dbReference>
<dbReference type="PANTHER" id="PTHR43711:SF1">
    <property type="entry name" value="HISTIDINE KINASE 1"/>
    <property type="match status" value="1"/>
</dbReference>
<feature type="transmembrane region" description="Helical" evidence="7">
    <location>
        <begin position="43"/>
        <end position="65"/>
    </location>
</feature>
<comment type="caution">
    <text evidence="10">The sequence shown here is derived from an EMBL/GenBank/DDBJ whole genome shotgun (WGS) entry which is preliminary data.</text>
</comment>
<dbReference type="EC" id="2.7.13.3" evidence="2"/>
<evidence type="ECO:0000256" key="4">
    <source>
        <dbReference type="ARBA" id="ARBA00022679"/>
    </source>
</evidence>
<evidence type="ECO:0000256" key="3">
    <source>
        <dbReference type="ARBA" id="ARBA00022553"/>
    </source>
</evidence>
<feature type="transmembrane region" description="Helical" evidence="7">
    <location>
        <begin position="180"/>
        <end position="200"/>
    </location>
</feature>
<dbReference type="AlphaFoldDB" id="A0A3A6Q4Z1"/>
<dbReference type="InterPro" id="IPR004358">
    <property type="entry name" value="Sig_transdc_His_kin-like_C"/>
</dbReference>
<evidence type="ECO:0000259" key="8">
    <source>
        <dbReference type="PROSITE" id="PS50109"/>
    </source>
</evidence>
<feature type="transmembrane region" description="Helical" evidence="7">
    <location>
        <begin position="102"/>
        <end position="120"/>
    </location>
</feature>
<keyword evidence="7" id="KW-0472">Membrane</keyword>
<dbReference type="InterPro" id="IPR003594">
    <property type="entry name" value="HATPase_dom"/>
</dbReference>
<dbReference type="InterPro" id="IPR035965">
    <property type="entry name" value="PAS-like_dom_sf"/>
</dbReference>
<evidence type="ECO:0000256" key="6">
    <source>
        <dbReference type="ARBA" id="ARBA00023012"/>
    </source>
</evidence>
<dbReference type="Proteomes" id="UP000276588">
    <property type="component" value="Unassembled WGS sequence"/>
</dbReference>
<name>A0A3A6Q4Z1_9EURY</name>
<keyword evidence="4" id="KW-0808">Transferase</keyword>
<evidence type="ECO:0000256" key="5">
    <source>
        <dbReference type="ARBA" id="ARBA00022777"/>
    </source>
</evidence>
<keyword evidence="6" id="KW-0902">Two-component regulatory system</keyword>
<dbReference type="InterPro" id="IPR000700">
    <property type="entry name" value="PAS-assoc_C"/>
</dbReference>
<keyword evidence="7" id="KW-0812">Transmembrane</keyword>
<dbReference type="PRINTS" id="PR00344">
    <property type="entry name" value="BCTRLSENSOR"/>
</dbReference>
<dbReference type="EMBL" id="QKNY01000018">
    <property type="protein sequence ID" value="RJX42305.1"/>
    <property type="molecule type" value="Genomic_DNA"/>
</dbReference>
<dbReference type="SUPFAM" id="SSF55874">
    <property type="entry name" value="ATPase domain of HSP90 chaperone/DNA topoisomerase II/histidine kinase"/>
    <property type="match status" value="1"/>
</dbReference>
<dbReference type="InterPro" id="IPR036097">
    <property type="entry name" value="HisK_dim/P_sf"/>
</dbReference>
<protein>
    <recommendedName>
        <fullName evidence="2">histidine kinase</fullName>
        <ecNumber evidence="2">2.7.13.3</ecNumber>
    </recommendedName>
</protein>
<dbReference type="Pfam" id="PF02518">
    <property type="entry name" value="HATPase_c"/>
    <property type="match status" value="1"/>
</dbReference>
<gene>
    <name evidence="10" type="ORF">DM826_11735</name>
</gene>
<dbReference type="InterPro" id="IPR005467">
    <property type="entry name" value="His_kinase_dom"/>
</dbReference>
<dbReference type="SUPFAM" id="SSF47384">
    <property type="entry name" value="Homodimeric domain of signal transducing histidine kinase"/>
    <property type="match status" value="1"/>
</dbReference>
<dbReference type="InterPro" id="IPR036890">
    <property type="entry name" value="HATPase_C_sf"/>
</dbReference>
<dbReference type="SMART" id="SM00387">
    <property type="entry name" value="HATPase_c"/>
    <property type="match status" value="1"/>
</dbReference>
<evidence type="ECO:0000313" key="11">
    <source>
        <dbReference type="Proteomes" id="UP000276588"/>
    </source>
</evidence>
<keyword evidence="3" id="KW-0597">Phosphoprotein</keyword>
<dbReference type="InterPro" id="IPR031621">
    <property type="entry name" value="HisKA_7TM"/>
</dbReference>
<evidence type="ECO:0000256" key="1">
    <source>
        <dbReference type="ARBA" id="ARBA00000085"/>
    </source>
</evidence>
<keyword evidence="5" id="KW-0418">Kinase</keyword>
<dbReference type="SUPFAM" id="SSF55785">
    <property type="entry name" value="PYP-like sensor domain (PAS domain)"/>
    <property type="match status" value="1"/>
</dbReference>
<dbReference type="Gene3D" id="1.10.287.130">
    <property type="match status" value="1"/>
</dbReference>
<feature type="transmembrane region" description="Helical" evidence="7">
    <location>
        <begin position="71"/>
        <end position="90"/>
    </location>
</feature>
<comment type="catalytic activity">
    <reaction evidence="1">
        <text>ATP + protein L-histidine = ADP + protein N-phospho-L-histidine.</text>
        <dbReference type="EC" id="2.7.13.3"/>
    </reaction>
</comment>
<keyword evidence="11" id="KW-1185">Reference proteome</keyword>
<dbReference type="PANTHER" id="PTHR43711">
    <property type="entry name" value="TWO-COMPONENT HISTIDINE KINASE"/>
    <property type="match status" value="1"/>
</dbReference>
<organism evidence="10 11">
    <name type="scientific">Halonotius aquaticus</name>
    <dbReference type="NCBI Taxonomy" id="2216978"/>
    <lineage>
        <taxon>Archaea</taxon>
        <taxon>Methanobacteriati</taxon>
        <taxon>Methanobacteriota</taxon>
        <taxon>Stenosarchaea group</taxon>
        <taxon>Halobacteria</taxon>
        <taxon>Halobacteriales</taxon>
        <taxon>Haloferacaceae</taxon>
        <taxon>Halonotius</taxon>
    </lineage>
</organism>
<dbReference type="PROSITE" id="PS50109">
    <property type="entry name" value="HIS_KIN"/>
    <property type="match status" value="1"/>
</dbReference>
<reference evidence="10 11" key="1">
    <citation type="submission" date="2018-06" db="EMBL/GenBank/DDBJ databases">
        <title>Halonotius sp. F13-13 a new haloarchaeeon isolated from a solar saltern from Isla Cristina, Huelva, Spain.</title>
        <authorList>
            <person name="Duran-Viseras A."/>
            <person name="Sanchez-Porro C."/>
            <person name="Ventosa A."/>
        </authorList>
    </citation>
    <scope>NUCLEOTIDE SEQUENCE [LARGE SCALE GENOMIC DNA]</scope>
    <source>
        <strain evidence="10 11">F13-13</strain>
    </source>
</reference>
<evidence type="ECO:0000313" key="10">
    <source>
        <dbReference type="EMBL" id="RJX42305.1"/>
    </source>
</evidence>
<dbReference type="SMART" id="SM00388">
    <property type="entry name" value="HisKA"/>
    <property type="match status" value="1"/>
</dbReference>
<dbReference type="GO" id="GO:0000155">
    <property type="term" value="F:phosphorelay sensor kinase activity"/>
    <property type="evidence" value="ECO:0007669"/>
    <property type="project" value="InterPro"/>
</dbReference>
<feature type="domain" description="PAC" evidence="9">
    <location>
        <begin position="301"/>
        <end position="354"/>
    </location>
</feature>